<reference evidence="2 3" key="1">
    <citation type="submission" date="2018-05" db="EMBL/GenBank/DDBJ databases">
        <title>Evolution of GPA BGCs.</title>
        <authorList>
            <person name="Waglechner N."/>
            <person name="Wright G.D."/>
        </authorList>
    </citation>
    <scope>NUCLEOTIDE SEQUENCE [LARGE SCALE GENOMIC DNA]</scope>
    <source>
        <strain evidence="2 3">A82846</strain>
    </source>
</reference>
<keyword evidence="1" id="KW-1133">Transmembrane helix</keyword>
<keyword evidence="1" id="KW-0812">Transmembrane</keyword>
<gene>
    <name evidence="2" type="ORF">DMH04_41240</name>
</gene>
<evidence type="ECO:0000313" key="3">
    <source>
        <dbReference type="Proteomes" id="UP000287547"/>
    </source>
</evidence>
<comment type="caution">
    <text evidence="2">The sequence shown here is derived from an EMBL/GenBank/DDBJ whole genome shotgun (WGS) entry which is preliminary data.</text>
</comment>
<name>A0A428YUX9_KIBAR</name>
<keyword evidence="1" id="KW-0472">Membrane</keyword>
<dbReference type="RefSeq" id="WP_037253785.1">
    <property type="nucleotide sequence ID" value="NZ_QHKI01000056.1"/>
</dbReference>
<sequence length="103" mass="10767">MNTQTLLTMAIGVFIPIVNGLLSRYDAQKFRVYLQLILNAVNGFAVEWLNALTTGIEYNVGEAGVNSLLSLVVAIASQAGVWAPLGVSDAAKRSLVGSGSAKG</sequence>
<dbReference type="AlphaFoldDB" id="A0A428YUX9"/>
<protein>
    <recommendedName>
        <fullName evidence="4">Holin</fullName>
    </recommendedName>
</protein>
<evidence type="ECO:0000313" key="2">
    <source>
        <dbReference type="EMBL" id="RSM73439.1"/>
    </source>
</evidence>
<accession>A0A428YUX9</accession>
<evidence type="ECO:0000256" key="1">
    <source>
        <dbReference type="SAM" id="Phobius"/>
    </source>
</evidence>
<proteinExistence type="predicted"/>
<evidence type="ECO:0008006" key="4">
    <source>
        <dbReference type="Google" id="ProtNLM"/>
    </source>
</evidence>
<feature type="transmembrane region" description="Helical" evidence="1">
    <location>
        <begin position="6"/>
        <end position="25"/>
    </location>
</feature>
<dbReference type="OrthoDB" id="9850201at2"/>
<organism evidence="2 3">
    <name type="scientific">Kibdelosporangium aridum</name>
    <dbReference type="NCBI Taxonomy" id="2030"/>
    <lineage>
        <taxon>Bacteria</taxon>
        <taxon>Bacillati</taxon>
        <taxon>Actinomycetota</taxon>
        <taxon>Actinomycetes</taxon>
        <taxon>Pseudonocardiales</taxon>
        <taxon>Pseudonocardiaceae</taxon>
        <taxon>Kibdelosporangium</taxon>
    </lineage>
</organism>
<dbReference type="Proteomes" id="UP000287547">
    <property type="component" value="Unassembled WGS sequence"/>
</dbReference>
<dbReference type="EMBL" id="QHKI01000056">
    <property type="protein sequence ID" value="RSM73439.1"/>
    <property type="molecule type" value="Genomic_DNA"/>
</dbReference>